<evidence type="ECO:0000313" key="4">
    <source>
        <dbReference type="Proteomes" id="UP001500443"/>
    </source>
</evidence>
<sequence length="219" mass="23412">MSPRAHSAAVMAAAAAALSLLLTACGGDDDGDPSSDDKIQGAGKTDESPSPSASEEEAPGRPEIKLPEDLTVTFSPEETGDPEKDAVLRDNAERMKAVQSAIAGLDPEYEALNYYNADDALGASAEWVEQFKDENLTVTGVVRYVDRQVTLADDGTASLIFCADESKGYTKNLETGKVNVTPVTKDSYVVYNTELQRNDKGVWRTTSVISERGADQCQP</sequence>
<feature type="signal peptide" evidence="2">
    <location>
        <begin position="1"/>
        <end position="24"/>
    </location>
</feature>
<dbReference type="Proteomes" id="UP001500443">
    <property type="component" value="Unassembled WGS sequence"/>
</dbReference>
<feature type="compositionally biased region" description="Basic and acidic residues" evidence="1">
    <location>
        <begin position="58"/>
        <end position="68"/>
    </location>
</feature>
<gene>
    <name evidence="3" type="ORF">GCM10009802_01120</name>
</gene>
<feature type="compositionally biased region" description="Basic and acidic residues" evidence="1">
    <location>
        <begin position="35"/>
        <end position="47"/>
    </location>
</feature>
<keyword evidence="3" id="KW-0449">Lipoprotein</keyword>
<evidence type="ECO:0000256" key="2">
    <source>
        <dbReference type="SAM" id="SignalP"/>
    </source>
</evidence>
<accession>A0ABN2X9J5</accession>
<comment type="caution">
    <text evidence="3">The sequence shown here is derived from an EMBL/GenBank/DDBJ whole genome shotgun (WGS) entry which is preliminary data.</text>
</comment>
<dbReference type="EMBL" id="BAAAPF010000001">
    <property type="protein sequence ID" value="GAA2106617.1"/>
    <property type="molecule type" value="Genomic_DNA"/>
</dbReference>
<dbReference type="PROSITE" id="PS51257">
    <property type="entry name" value="PROKAR_LIPOPROTEIN"/>
    <property type="match status" value="1"/>
</dbReference>
<name>A0ABN2X9J5_9ACTN</name>
<keyword evidence="4" id="KW-1185">Reference proteome</keyword>
<evidence type="ECO:0000313" key="3">
    <source>
        <dbReference type="EMBL" id="GAA2106617.1"/>
    </source>
</evidence>
<proteinExistence type="predicted"/>
<reference evidence="3 4" key="1">
    <citation type="journal article" date="2019" name="Int. J. Syst. Evol. Microbiol.">
        <title>The Global Catalogue of Microorganisms (GCM) 10K type strain sequencing project: providing services to taxonomists for standard genome sequencing and annotation.</title>
        <authorList>
            <consortium name="The Broad Institute Genomics Platform"/>
            <consortium name="The Broad Institute Genome Sequencing Center for Infectious Disease"/>
            <person name="Wu L."/>
            <person name="Ma J."/>
        </authorList>
    </citation>
    <scope>NUCLEOTIDE SEQUENCE [LARGE SCALE GENOMIC DNA]</scope>
    <source>
        <strain evidence="3 4">JCM 15481</strain>
    </source>
</reference>
<organism evidence="3 4">
    <name type="scientific">Streptomyces synnematoformans</name>
    <dbReference type="NCBI Taxonomy" id="415721"/>
    <lineage>
        <taxon>Bacteria</taxon>
        <taxon>Bacillati</taxon>
        <taxon>Actinomycetota</taxon>
        <taxon>Actinomycetes</taxon>
        <taxon>Kitasatosporales</taxon>
        <taxon>Streptomycetaceae</taxon>
        <taxon>Streptomyces</taxon>
    </lineage>
</organism>
<evidence type="ECO:0000256" key="1">
    <source>
        <dbReference type="SAM" id="MobiDB-lite"/>
    </source>
</evidence>
<feature type="chain" id="PRO_5046452723" evidence="2">
    <location>
        <begin position="25"/>
        <end position="219"/>
    </location>
</feature>
<protein>
    <submittedName>
        <fullName evidence="3">Lipoprotein</fullName>
    </submittedName>
</protein>
<feature type="region of interest" description="Disordered" evidence="1">
    <location>
        <begin position="24"/>
        <end position="84"/>
    </location>
</feature>
<keyword evidence="2" id="KW-0732">Signal</keyword>